<keyword evidence="9" id="KW-1185">Reference proteome</keyword>
<dbReference type="InterPro" id="IPR013320">
    <property type="entry name" value="ConA-like_dom_sf"/>
</dbReference>
<dbReference type="InterPro" id="IPR003879">
    <property type="entry name" value="Butyrophylin_SPRY"/>
</dbReference>
<dbReference type="PRINTS" id="PR01407">
    <property type="entry name" value="BUTYPHLNCDUF"/>
</dbReference>
<dbReference type="Gene3D" id="3.30.40.10">
    <property type="entry name" value="Zinc/RING finger domain, C3HC4 (zinc finger)"/>
    <property type="match status" value="1"/>
</dbReference>
<dbReference type="InterPro" id="IPR043136">
    <property type="entry name" value="B30.2/SPRY_sf"/>
</dbReference>
<feature type="domain" description="B30.2/SPRY" evidence="8">
    <location>
        <begin position="276"/>
        <end position="469"/>
    </location>
</feature>
<dbReference type="InterPro" id="IPR000315">
    <property type="entry name" value="Znf_B-box"/>
</dbReference>
<dbReference type="GeneID" id="101703341"/>
<dbReference type="Gene3D" id="3.30.160.60">
    <property type="entry name" value="Classic Zinc Finger"/>
    <property type="match status" value="1"/>
</dbReference>
<dbReference type="SMART" id="SM00184">
    <property type="entry name" value="RING"/>
    <property type="match status" value="1"/>
</dbReference>
<dbReference type="InterPro" id="IPR050143">
    <property type="entry name" value="TRIM/RBCC"/>
</dbReference>
<sequence length="492" mass="54352">MASGPGAQLQEDARCAVCLDLLRAPVTVDCGHSFCAACVRALLDAQPRSPARAPRCPQCRADVRPEGVRPNRQLAALVDGVRRLALAEGAAGDAEGARCALHGQEVALFCPQDGRVLCRVCAAGDEHQGHHPTGLREAMEEHRVKLQQALETVQKEMEEASAQEVNVGKKTVVWKEKVEVQRQRFRLEFEKYRGFLALEERLQQRWLEEEERATLQRLRDSRARLAQQSKALKELVEELEQRSQRPALGLLEGVSEVLTRSTAVTRLECETTPLELRTVCCIPGMRDMMRRFQVDMKLDPSTAHPSLLLTADLRSVREGELWRDVPGDPKRFDTWPCVLGLPSFSSGRHYWEVAVIKGAEWGLGVCQDTAPRRGEAAPTPKLGVWALWLLRGTEYLLLGSPCAPPPPPSGLCRVGLFLDCEAGEVSFYDAHSGSHIYTFGHLFPGCLRPYFFVCDKNPLVLPTVAEAKSESEACRAPMGLGAEGPDGPELPS</sequence>
<dbReference type="PANTHER" id="PTHR24103">
    <property type="entry name" value="E3 UBIQUITIN-PROTEIN LIGASE TRIM"/>
    <property type="match status" value="1"/>
</dbReference>
<dbReference type="PROSITE" id="PS00518">
    <property type="entry name" value="ZF_RING_1"/>
    <property type="match status" value="1"/>
</dbReference>
<proteinExistence type="predicted"/>
<dbReference type="InterPro" id="IPR017907">
    <property type="entry name" value="Znf_RING_CS"/>
</dbReference>
<dbReference type="Proteomes" id="UP000694906">
    <property type="component" value="Unplaced"/>
</dbReference>
<keyword evidence="1" id="KW-0479">Metal-binding</keyword>
<dbReference type="SMART" id="SM00589">
    <property type="entry name" value="PRY"/>
    <property type="match status" value="1"/>
</dbReference>
<dbReference type="PROSITE" id="PS50119">
    <property type="entry name" value="ZF_BBOX"/>
    <property type="match status" value="1"/>
</dbReference>
<evidence type="ECO:0000259" key="6">
    <source>
        <dbReference type="PROSITE" id="PS50089"/>
    </source>
</evidence>
<dbReference type="InterPro" id="IPR001841">
    <property type="entry name" value="Znf_RING"/>
</dbReference>
<feature type="coiled-coil region" evidence="5">
    <location>
        <begin position="136"/>
        <end position="166"/>
    </location>
</feature>
<evidence type="ECO:0000313" key="10">
    <source>
        <dbReference type="RefSeq" id="XP_004864337.1"/>
    </source>
</evidence>
<evidence type="ECO:0000256" key="3">
    <source>
        <dbReference type="ARBA" id="ARBA00022833"/>
    </source>
</evidence>
<keyword evidence="3" id="KW-0862">Zinc</keyword>
<evidence type="ECO:0000256" key="2">
    <source>
        <dbReference type="ARBA" id="ARBA00022771"/>
    </source>
</evidence>
<evidence type="ECO:0000256" key="5">
    <source>
        <dbReference type="SAM" id="Coils"/>
    </source>
</evidence>
<dbReference type="Gene3D" id="2.60.120.920">
    <property type="match status" value="1"/>
</dbReference>
<dbReference type="Pfam" id="PF00643">
    <property type="entry name" value="zf-B_box"/>
    <property type="match status" value="1"/>
</dbReference>
<feature type="coiled-coil region" evidence="5">
    <location>
        <begin position="208"/>
        <end position="245"/>
    </location>
</feature>
<dbReference type="InterPro" id="IPR006574">
    <property type="entry name" value="PRY"/>
</dbReference>
<dbReference type="PROSITE" id="PS50188">
    <property type="entry name" value="B302_SPRY"/>
    <property type="match status" value="1"/>
</dbReference>
<dbReference type="FunFam" id="2.60.120.920:FF:000004">
    <property type="entry name" value="Butyrophilin subfamily 1 member A1"/>
    <property type="match status" value="1"/>
</dbReference>
<dbReference type="PROSITE" id="PS50089">
    <property type="entry name" value="ZF_RING_2"/>
    <property type="match status" value="1"/>
</dbReference>
<dbReference type="InterPro" id="IPR003877">
    <property type="entry name" value="SPRY_dom"/>
</dbReference>
<feature type="domain" description="RING-type" evidence="6">
    <location>
        <begin position="15"/>
        <end position="60"/>
    </location>
</feature>
<accession>A0AAX6Q3I9</accession>
<dbReference type="RefSeq" id="XP_004864337.1">
    <property type="nucleotide sequence ID" value="XM_004864280.3"/>
</dbReference>
<dbReference type="SUPFAM" id="SSF57850">
    <property type="entry name" value="RING/U-box"/>
    <property type="match status" value="1"/>
</dbReference>
<keyword evidence="5" id="KW-0175">Coiled coil</keyword>
<reference evidence="10" key="1">
    <citation type="submission" date="2025-08" db="UniProtKB">
        <authorList>
            <consortium name="RefSeq"/>
        </authorList>
    </citation>
    <scope>IDENTIFICATION</scope>
</reference>
<name>A0AAX6Q3I9_HETGA</name>
<evidence type="ECO:0000259" key="7">
    <source>
        <dbReference type="PROSITE" id="PS50119"/>
    </source>
</evidence>
<dbReference type="Pfam" id="PF13765">
    <property type="entry name" value="PRY"/>
    <property type="match status" value="1"/>
</dbReference>
<organism evidence="9 10">
    <name type="scientific">Heterocephalus glaber</name>
    <name type="common">Naked mole rat</name>
    <dbReference type="NCBI Taxonomy" id="10181"/>
    <lineage>
        <taxon>Eukaryota</taxon>
        <taxon>Metazoa</taxon>
        <taxon>Chordata</taxon>
        <taxon>Craniata</taxon>
        <taxon>Vertebrata</taxon>
        <taxon>Euteleostomi</taxon>
        <taxon>Mammalia</taxon>
        <taxon>Eutheria</taxon>
        <taxon>Euarchontoglires</taxon>
        <taxon>Glires</taxon>
        <taxon>Rodentia</taxon>
        <taxon>Hystricomorpha</taxon>
        <taxon>Bathyergidae</taxon>
        <taxon>Heterocephalus</taxon>
    </lineage>
</organism>
<dbReference type="Pfam" id="PF00622">
    <property type="entry name" value="SPRY"/>
    <property type="match status" value="1"/>
</dbReference>
<feature type="domain" description="B box-type" evidence="7">
    <location>
        <begin position="94"/>
        <end position="135"/>
    </location>
</feature>
<dbReference type="AlphaFoldDB" id="A0AAX6Q3I9"/>
<gene>
    <name evidence="10" type="primary">LOC101703341</name>
</gene>
<keyword evidence="2 4" id="KW-0863">Zinc-finger</keyword>
<dbReference type="KEGG" id="hgl:101703341"/>
<evidence type="ECO:0000256" key="4">
    <source>
        <dbReference type="PROSITE-ProRule" id="PRU00024"/>
    </source>
</evidence>
<dbReference type="SUPFAM" id="SSF49899">
    <property type="entry name" value="Concanavalin A-like lectins/glucanases"/>
    <property type="match status" value="1"/>
</dbReference>
<evidence type="ECO:0000259" key="8">
    <source>
        <dbReference type="PROSITE" id="PS50188"/>
    </source>
</evidence>
<dbReference type="Pfam" id="PF15227">
    <property type="entry name" value="zf-C3HC4_4"/>
    <property type="match status" value="1"/>
</dbReference>
<dbReference type="SUPFAM" id="SSF57845">
    <property type="entry name" value="B-box zinc-binding domain"/>
    <property type="match status" value="1"/>
</dbReference>
<dbReference type="GO" id="GO:0008270">
    <property type="term" value="F:zinc ion binding"/>
    <property type="evidence" value="ECO:0007669"/>
    <property type="project" value="UniProtKB-KW"/>
</dbReference>
<dbReference type="SMART" id="SM00449">
    <property type="entry name" value="SPRY"/>
    <property type="match status" value="1"/>
</dbReference>
<protein>
    <submittedName>
        <fullName evidence="10">E3 ubiquitin-protein ligase TRIM58 isoform X2</fullName>
    </submittedName>
</protein>
<dbReference type="InterPro" id="IPR013083">
    <property type="entry name" value="Znf_RING/FYVE/PHD"/>
</dbReference>
<evidence type="ECO:0000256" key="1">
    <source>
        <dbReference type="ARBA" id="ARBA00022723"/>
    </source>
</evidence>
<dbReference type="InterPro" id="IPR001870">
    <property type="entry name" value="B30.2/SPRY"/>
</dbReference>
<evidence type="ECO:0000313" key="9">
    <source>
        <dbReference type="Proteomes" id="UP000694906"/>
    </source>
</evidence>